<dbReference type="PANTHER" id="PTHR43157">
    <property type="entry name" value="PHOSPHATIDYLINOSITOL-GLYCAN BIOSYNTHESIS CLASS F PROTEIN-RELATED"/>
    <property type="match status" value="1"/>
</dbReference>
<keyword evidence="3" id="KW-1185">Reference proteome</keyword>
<keyword evidence="1" id="KW-0560">Oxidoreductase</keyword>
<sequence length="322" mass="35134">MGFYYSQFLVTPSYPTQSFLGQTVIVTGANVGLGFEAARHFIRLQAATVILAVRNVVAGEEAKRKLELSTDRAGVCEVWELDLASYASVQAFARKAAAQLPRLDVLVSNAALATTTFSLAEGHERTITVNVTSTILLALLLLPKLRESATKHPDAPCPRLTFVVSETHAWTPFPEYKAANTFERLDDWSTADMGNRYASSKLMEILILREMADRTSDAEPQVVVNMVNPGLCHSGLAREFGWGFWVFKQLVARSTEVGSRTLLAGASAGAESHAKYMTDGKVDDGALSGFVRSPEGKTAQQKLWTELTTILEGIDSTIMQNL</sequence>
<evidence type="ECO:0000256" key="1">
    <source>
        <dbReference type="ARBA" id="ARBA00023002"/>
    </source>
</evidence>
<dbReference type="KEGG" id="ache:ACHE_80125A"/>
<dbReference type="AlphaFoldDB" id="A0A7R7ZRM0"/>
<dbReference type="SUPFAM" id="SSF51735">
    <property type="entry name" value="NAD(P)-binding Rossmann-fold domains"/>
    <property type="match status" value="1"/>
</dbReference>
<reference evidence="2" key="2">
    <citation type="submission" date="2021-02" db="EMBL/GenBank/DDBJ databases">
        <title>Aspergillus chevalieri M1 genome sequence.</title>
        <authorList>
            <person name="Kadooka C."/>
            <person name="Mori K."/>
            <person name="Futagami T."/>
        </authorList>
    </citation>
    <scope>NUCLEOTIDE SEQUENCE</scope>
    <source>
        <strain evidence="2">M1</strain>
    </source>
</reference>
<dbReference type="PANTHER" id="PTHR43157:SF67">
    <property type="entry name" value="DEHYDROGENASE_REDUCTASE FAMILY PROTEIN, PUTATIVE (AFU_ORTHOLOGUE AFUA_3G02580)-RELATED"/>
    <property type="match status" value="1"/>
</dbReference>
<protein>
    <submittedName>
        <fullName evidence="2">Putative secondary metabolism biosynthetic enzyme</fullName>
    </submittedName>
</protein>
<dbReference type="GO" id="GO:0016491">
    <property type="term" value="F:oxidoreductase activity"/>
    <property type="evidence" value="ECO:0007669"/>
    <property type="project" value="UniProtKB-KW"/>
</dbReference>
<dbReference type="InterPro" id="IPR036291">
    <property type="entry name" value="NAD(P)-bd_dom_sf"/>
</dbReference>
<dbReference type="InterPro" id="IPR002347">
    <property type="entry name" value="SDR_fam"/>
</dbReference>
<proteinExistence type="predicted"/>
<gene>
    <name evidence="2" type="ORF">ACHE_80125A</name>
</gene>
<evidence type="ECO:0000313" key="2">
    <source>
        <dbReference type="EMBL" id="BCR92225.1"/>
    </source>
</evidence>
<dbReference type="GeneID" id="66986574"/>
<dbReference type="EMBL" id="AP024423">
    <property type="protein sequence ID" value="BCR92225.1"/>
    <property type="molecule type" value="Genomic_DNA"/>
</dbReference>
<evidence type="ECO:0000313" key="3">
    <source>
        <dbReference type="Proteomes" id="UP000637239"/>
    </source>
</evidence>
<dbReference type="Gene3D" id="3.40.50.720">
    <property type="entry name" value="NAD(P)-binding Rossmann-like Domain"/>
    <property type="match status" value="1"/>
</dbReference>
<name>A0A7R7ZRM0_ASPCH</name>
<organism evidence="2 3">
    <name type="scientific">Aspergillus chevalieri</name>
    <name type="common">Eurotium chevalieri</name>
    <dbReference type="NCBI Taxonomy" id="182096"/>
    <lineage>
        <taxon>Eukaryota</taxon>
        <taxon>Fungi</taxon>
        <taxon>Dikarya</taxon>
        <taxon>Ascomycota</taxon>
        <taxon>Pezizomycotina</taxon>
        <taxon>Eurotiomycetes</taxon>
        <taxon>Eurotiomycetidae</taxon>
        <taxon>Eurotiales</taxon>
        <taxon>Aspergillaceae</taxon>
        <taxon>Aspergillus</taxon>
        <taxon>Aspergillus subgen. Aspergillus</taxon>
    </lineage>
</organism>
<dbReference type="Pfam" id="PF00106">
    <property type="entry name" value="adh_short"/>
    <property type="match status" value="1"/>
</dbReference>
<accession>A0A7R7ZRM0</accession>
<reference evidence="2" key="1">
    <citation type="submission" date="2021-01" db="EMBL/GenBank/DDBJ databases">
        <authorList>
            <consortium name="Aspergillus chevalieri M1 genome sequencing consortium"/>
            <person name="Kazuki M."/>
            <person name="Futagami T."/>
        </authorList>
    </citation>
    <scope>NUCLEOTIDE SEQUENCE</scope>
    <source>
        <strain evidence="2">M1</strain>
    </source>
</reference>
<dbReference type="Proteomes" id="UP000637239">
    <property type="component" value="Chromosome 8"/>
</dbReference>
<dbReference type="PRINTS" id="PR00081">
    <property type="entry name" value="GDHRDH"/>
</dbReference>
<dbReference type="RefSeq" id="XP_043140738.1">
    <property type="nucleotide sequence ID" value="XM_043283461.1"/>
</dbReference>